<evidence type="ECO:0000256" key="3">
    <source>
        <dbReference type="ARBA" id="ARBA00023098"/>
    </source>
</evidence>
<dbReference type="SUPFAM" id="SSF56801">
    <property type="entry name" value="Acetyl-CoA synthetase-like"/>
    <property type="match status" value="1"/>
</dbReference>
<evidence type="ECO:0000313" key="6">
    <source>
        <dbReference type="EMBL" id="WAQ98367.1"/>
    </source>
</evidence>
<dbReference type="Pfam" id="PF00501">
    <property type="entry name" value="AMP-binding"/>
    <property type="match status" value="1"/>
</dbReference>
<reference evidence="6" key="1">
    <citation type="submission" date="2022-11" db="EMBL/GenBank/DDBJ databases">
        <title>Centuries of genome instability and evolution in soft-shell clam transmissible cancer (bioRxiv).</title>
        <authorList>
            <person name="Hart S.F.M."/>
            <person name="Yonemitsu M.A."/>
            <person name="Giersch R.M."/>
            <person name="Beal B.F."/>
            <person name="Arriagada G."/>
            <person name="Davis B.W."/>
            <person name="Ostrander E.A."/>
            <person name="Goff S.P."/>
            <person name="Metzger M.J."/>
        </authorList>
    </citation>
    <scope>NUCLEOTIDE SEQUENCE</scope>
    <source>
        <strain evidence="6">MELC-2E11</strain>
        <tissue evidence="6">Siphon/mantle</tissue>
    </source>
</reference>
<proteinExistence type="predicted"/>
<evidence type="ECO:0000256" key="1">
    <source>
        <dbReference type="ARBA" id="ARBA00022598"/>
    </source>
</evidence>
<name>A0ABY7DKX2_MYAAR</name>
<dbReference type="InterPro" id="IPR042099">
    <property type="entry name" value="ANL_N_sf"/>
</dbReference>
<evidence type="ECO:0000256" key="2">
    <source>
        <dbReference type="ARBA" id="ARBA00022832"/>
    </source>
</evidence>
<evidence type="ECO:0000313" key="7">
    <source>
        <dbReference type="Proteomes" id="UP001164746"/>
    </source>
</evidence>
<keyword evidence="1" id="KW-0436">Ligase</keyword>
<gene>
    <name evidence="6" type="ORF">MAR_022740</name>
</gene>
<evidence type="ECO:0000256" key="4">
    <source>
        <dbReference type="ARBA" id="ARBA00026121"/>
    </source>
</evidence>
<dbReference type="Gene3D" id="3.40.50.12780">
    <property type="entry name" value="N-terminal domain of ligase-like"/>
    <property type="match status" value="2"/>
</dbReference>
<feature type="domain" description="AMP-dependent synthetase/ligase" evidence="5">
    <location>
        <begin position="113"/>
        <end position="529"/>
    </location>
</feature>
<keyword evidence="7" id="KW-1185">Reference proteome</keyword>
<organism evidence="6 7">
    <name type="scientific">Mya arenaria</name>
    <name type="common">Soft-shell clam</name>
    <dbReference type="NCBI Taxonomy" id="6604"/>
    <lineage>
        <taxon>Eukaryota</taxon>
        <taxon>Metazoa</taxon>
        <taxon>Spiralia</taxon>
        <taxon>Lophotrochozoa</taxon>
        <taxon>Mollusca</taxon>
        <taxon>Bivalvia</taxon>
        <taxon>Autobranchia</taxon>
        <taxon>Heteroconchia</taxon>
        <taxon>Euheterodonta</taxon>
        <taxon>Imparidentia</taxon>
        <taxon>Neoheterodontei</taxon>
        <taxon>Myida</taxon>
        <taxon>Myoidea</taxon>
        <taxon>Myidae</taxon>
        <taxon>Mya</taxon>
    </lineage>
</organism>
<dbReference type="EC" id="6.2.1.3" evidence="4"/>
<dbReference type="PANTHER" id="PTHR43272:SF32">
    <property type="entry name" value="AMP-DEPENDENT SYNTHETASE_LIGASE DOMAIN-CONTAINING PROTEIN"/>
    <property type="match status" value="1"/>
</dbReference>
<dbReference type="PROSITE" id="PS00455">
    <property type="entry name" value="AMP_BINDING"/>
    <property type="match status" value="1"/>
</dbReference>
<protein>
    <recommendedName>
        <fullName evidence="4">long-chain-fatty-acid--CoA ligase</fullName>
        <ecNumber evidence="4">6.2.1.3</ecNumber>
    </recommendedName>
</protein>
<keyword evidence="3" id="KW-0443">Lipid metabolism</keyword>
<dbReference type="PANTHER" id="PTHR43272">
    <property type="entry name" value="LONG-CHAIN-FATTY-ACID--COA LIGASE"/>
    <property type="match status" value="1"/>
</dbReference>
<sequence>MSTVRIRTGFTRGKFSMVDCCLGRDLSGGGEQTAELVTTPVEAAAAGDIGDGMGNSSSGTGAVTLTQIQPLSEKGDVKVVGNGVKKDGAVRLRMENEGYGAEKPITVQTMFLQTVQQVPDNLALAVKRNGIWEKITFREYYNQSQQAAKSLIKLGLEPHHGVSILGFNSPEWYISFLGAVFAGGKGTGIYATNTAEACGYVLKNSRSNVVVVENHAQLKKILQVWEELPDLKAIVQYTGEVAERKDNIYSWAEFLQFGKDVPDSALEERTLIQAPNTCCSLIYTSGTTGNPKGVMISHDNYTWVADKVGRQIKVVFGKEISISFLPLSHIAAQMLDFIVALKFGGAVYFAQPDALKGSLLETWKEVRPTTVFAVPRLWEKINERLASEGSKRSNMARKISAWARDKGRRGSQAQSNGGSKPWGWSIANILVFRKLKTLLGLDRCKLFGSGAAPIMKDTLEFFSSLNIRIDEVYGMSECTGPHTFNTDGAYKMTSVGKEMWGVKTRLHEMDHESNGEICFWGRHVFMGYLNEPEKNKEIFGDDDWLHSGDIGRHDEDGFLYITGRIKELIITAGGENVAPVPIEDNVKEALPCVSNCMLIGDKRKFLSMLITLKTDLNLDTNEPLDTLTKETLSWYQSIGSQARTAIQAGVDKANKKAVSNAARVQKWTILPKDFSLPGGELGNCKIFRQKPYISSNYLESTH</sequence>
<dbReference type="InterPro" id="IPR020845">
    <property type="entry name" value="AMP-binding_CS"/>
</dbReference>
<feature type="non-terminal residue" evidence="6">
    <location>
        <position position="702"/>
    </location>
</feature>
<dbReference type="InterPro" id="IPR000873">
    <property type="entry name" value="AMP-dep_synth/lig_dom"/>
</dbReference>
<accession>A0ABY7DKX2</accession>
<evidence type="ECO:0000259" key="5">
    <source>
        <dbReference type="Pfam" id="PF00501"/>
    </source>
</evidence>
<dbReference type="Pfam" id="PF23562">
    <property type="entry name" value="AMP-binding_C_3"/>
    <property type="match status" value="1"/>
</dbReference>
<keyword evidence="2" id="KW-0276">Fatty acid metabolism</keyword>
<dbReference type="Proteomes" id="UP001164746">
    <property type="component" value="Chromosome 3"/>
</dbReference>
<dbReference type="EMBL" id="CP111014">
    <property type="protein sequence ID" value="WAQ98367.1"/>
    <property type="molecule type" value="Genomic_DNA"/>
</dbReference>